<feature type="domain" description="ABC transmembrane type-1" evidence="6">
    <location>
        <begin position="82"/>
        <end position="288"/>
    </location>
</feature>
<proteinExistence type="predicted"/>
<evidence type="ECO:0000256" key="2">
    <source>
        <dbReference type="ARBA" id="ARBA00022692"/>
    </source>
</evidence>
<evidence type="ECO:0000256" key="5">
    <source>
        <dbReference type="SAM" id="Phobius"/>
    </source>
</evidence>
<feature type="transmembrane region" description="Helical" evidence="5">
    <location>
        <begin position="128"/>
        <end position="150"/>
    </location>
</feature>
<organism evidence="7">
    <name type="scientific">hydrothermal vent metagenome</name>
    <dbReference type="NCBI Taxonomy" id="652676"/>
    <lineage>
        <taxon>unclassified sequences</taxon>
        <taxon>metagenomes</taxon>
        <taxon>ecological metagenomes</taxon>
    </lineage>
</organism>
<dbReference type="AlphaFoldDB" id="A0A3B0ZLX8"/>
<dbReference type="PANTHER" id="PTHR43470">
    <property type="entry name" value="PHOSPHATE TRANSPORT SYSTEM PERMEASE PROTEIN PSTA-RELATED"/>
    <property type="match status" value="1"/>
</dbReference>
<evidence type="ECO:0000256" key="3">
    <source>
        <dbReference type="ARBA" id="ARBA00022989"/>
    </source>
</evidence>
<dbReference type="Pfam" id="PF00528">
    <property type="entry name" value="BPD_transp_1"/>
    <property type="match status" value="1"/>
</dbReference>
<feature type="transmembrane region" description="Helical" evidence="5">
    <location>
        <begin position="156"/>
        <end position="175"/>
    </location>
</feature>
<dbReference type="PROSITE" id="PS50928">
    <property type="entry name" value="ABC_TM1"/>
    <property type="match status" value="1"/>
</dbReference>
<sequence length="297" mass="32271">MSRFPQQYRDTLNCYTRNWYTRNWYTPGKILVVVLALPALLIPTMVLCYIFWQAAPVLNWGFLSGTADGVGFGVTEGIFSQLVGSLLLATMACLIATPFALGTALYYRTFATPWQQRLLSAMFNMLQGIPPIVFGLCGLVVLVNLFAWGVSLLSGAVVLAVVVLPLLVLNTLVTLERIPNEYSEAGSALGLTKGAIILRLWLPRSWLPLLTGLLLAMARALSETAPIMFTATVFSGVVWPDSIFSPVTTLQTHIFYLAQEGNDPLLVSIAWGSAAVLVLLVASFSLLARLLQKSGGN</sequence>
<feature type="transmembrane region" description="Helical" evidence="5">
    <location>
        <begin position="196"/>
        <end position="218"/>
    </location>
</feature>
<evidence type="ECO:0000313" key="7">
    <source>
        <dbReference type="EMBL" id="VAW89193.1"/>
    </source>
</evidence>
<evidence type="ECO:0000256" key="4">
    <source>
        <dbReference type="ARBA" id="ARBA00023136"/>
    </source>
</evidence>
<reference evidence="7" key="1">
    <citation type="submission" date="2018-06" db="EMBL/GenBank/DDBJ databases">
        <authorList>
            <person name="Zhirakovskaya E."/>
        </authorList>
    </citation>
    <scope>NUCLEOTIDE SEQUENCE</scope>
</reference>
<keyword evidence="3 5" id="KW-1133">Transmembrane helix</keyword>
<keyword evidence="4 5" id="KW-0472">Membrane</keyword>
<feature type="transmembrane region" description="Helical" evidence="5">
    <location>
        <begin position="30"/>
        <end position="52"/>
    </location>
</feature>
<evidence type="ECO:0000259" key="6">
    <source>
        <dbReference type="PROSITE" id="PS50928"/>
    </source>
</evidence>
<keyword evidence="2 5" id="KW-0812">Transmembrane</keyword>
<dbReference type="InterPro" id="IPR000515">
    <property type="entry name" value="MetI-like"/>
</dbReference>
<name>A0A3B0ZLX8_9ZZZZ</name>
<dbReference type="GO" id="GO:0016020">
    <property type="term" value="C:membrane"/>
    <property type="evidence" value="ECO:0007669"/>
    <property type="project" value="UniProtKB-SubCell"/>
</dbReference>
<dbReference type="PANTHER" id="PTHR43470:SF3">
    <property type="entry name" value="PHOSPHATE TRANSPORT SYSTEM PERMEASE PROTEIN PSTA-RELATED"/>
    <property type="match status" value="1"/>
</dbReference>
<accession>A0A3B0ZLX8</accession>
<evidence type="ECO:0000256" key="1">
    <source>
        <dbReference type="ARBA" id="ARBA00004141"/>
    </source>
</evidence>
<dbReference type="SUPFAM" id="SSF161098">
    <property type="entry name" value="MetI-like"/>
    <property type="match status" value="1"/>
</dbReference>
<dbReference type="GO" id="GO:0055085">
    <property type="term" value="P:transmembrane transport"/>
    <property type="evidence" value="ECO:0007669"/>
    <property type="project" value="InterPro"/>
</dbReference>
<gene>
    <name evidence="7" type="ORF">MNBD_GAMMA17-264</name>
</gene>
<dbReference type="InterPro" id="IPR035906">
    <property type="entry name" value="MetI-like_sf"/>
</dbReference>
<dbReference type="Gene3D" id="1.10.3720.10">
    <property type="entry name" value="MetI-like"/>
    <property type="match status" value="1"/>
</dbReference>
<comment type="subcellular location">
    <subcellularLocation>
        <location evidence="1">Membrane</location>
        <topology evidence="1">Multi-pass membrane protein</topology>
    </subcellularLocation>
</comment>
<feature type="transmembrane region" description="Helical" evidence="5">
    <location>
        <begin position="269"/>
        <end position="291"/>
    </location>
</feature>
<protein>
    <submittedName>
        <fullName evidence="7">Phosphate transport system permease protein PstA (TC 3.A.1.7.1)</fullName>
    </submittedName>
</protein>
<dbReference type="EMBL" id="UOFQ01000123">
    <property type="protein sequence ID" value="VAW89193.1"/>
    <property type="molecule type" value="Genomic_DNA"/>
</dbReference>
<feature type="transmembrane region" description="Helical" evidence="5">
    <location>
        <begin position="86"/>
        <end position="107"/>
    </location>
</feature>